<dbReference type="AlphaFoldDB" id="G9A003"/>
<dbReference type="Pfam" id="PF03079">
    <property type="entry name" value="ARD"/>
    <property type="match status" value="1"/>
</dbReference>
<comment type="function">
    <text evidence="11">Catalyzes 2 different reactions between oxygen and the acireductone 1,2-dihydroxy-3-keto-5-methylthiopentene (DHK-MTPene) depending upon the metal bound in the active site. Fe-containing acireductone dioxygenase (Fe-ARD) produces formate and 2-keto-4-methylthiobutyrate (KMTB), the alpha-ketoacid precursor of methionine in the methionine recycle pathway. Ni-containing acireductone dioxygenase (Ni-ARD) produces methylthiopropionate, carbon monoxide and formate, and does not lie on the methionine recycle pathway.</text>
</comment>
<proteinExistence type="inferred from homology"/>
<dbReference type="InterPro" id="IPR011051">
    <property type="entry name" value="RmlC_Cupin_sf"/>
</dbReference>
<feature type="binding site" evidence="11">
    <location>
        <position position="131"/>
    </location>
    <ligand>
        <name>Fe(2+)</name>
        <dbReference type="ChEBI" id="CHEBI:29033"/>
        <note>for iron-dependent acireductone dioxygenase activity</note>
    </ligand>
</feature>
<accession>G9A003</accession>
<dbReference type="FunFam" id="2.60.120.10:FF:000099">
    <property type="entry name" value="1,2-dihydroxy-3-keto-5-methylthiopentene dioxygenase"/>
    <property type="match status" value="1"/>
</dbReference>
<dbReference type="GeneID" id="11501728"/>
<comment type="catalytic activity">
    <reaction evidence="11">
        <text>1,2-dihydroxy-5-(methylsulfanyl)pent-1-en-3-one + O2 = 3-(methylsulfanyl)propanoate + CO + formate + 2 H(+)</text>
        <dbReference type="Rhea" id="RHEA:14161"/>
        <dbReference type="ChEBI" id="CHEBI:15378"/>
        <dbReference type="ChEBI" id="CHEBI:15379"/>
        <dbReference type="ChEBI" id="CHEBI:15740"/>
        <dbReference type="ChEBI" id="CHEBI:17245"/>
        <dbReference type="ChEBI" id="CHEBI:49016"/>
        <dbReference type="ChEBI" id="CHEBI:49252"/>
        <dbReference type="EC" id="1.13.11.53"/>
    </reaction>
</comment>
<evidence type="ECO:0000256" key="2">
    <source>
        <dbReference type="ARBA" id="ARBA00022490"/>
    </source>
</evidence>
<comment type="subcellular location">
    <subcellularLocation>
        <location evidence="11">Cytoplasm</location>
    </subcellularLocation>
    <subcellularLocation>
        <location evidence="11">Nucleus</location>
    </subcellularLocation>
</comment>
<comment type="cofactor">
    <cofactor evidence="11">
        <name>Fe(2+)</name>
        <dbReference type="ChEBI" id="CHEBI:29033"/>
    </cofactor>
    <cofactor evidence="11">
        <name>Ni(2+)</name>
        <dbReference type="ChEBI" id="CHEBI:49786"/>
    </cofactor>
    <text evidence="11">Binds either 1 Fe or Ni cation per monomer. Iron-binding promotes an acireductone dioxygenase reaction producing 2-keto-4-methylthiobutyrate, while nickel-binding promotes an acireductone dioxygenase reaction producing 3-(methylsulfanyl)propanoate.</text>
</comment>
<feature type="binding site" evidence="11">
    <location>
        <position position="87"/>
    </location>
    <ligand>
        <name>Ni(2+)</name>
        <dbReference type="ChEBI" id="CHEBI:49786"/>
        <note>for nickel-dependent acireductone dioxygenase activity</note>
    </ligand>
</feature>
<feature type="binding site" evidence="11">
    <location>
        <position position="87"/>
    </location>
    <ligand>
        <name>Fe(2+)</name>
        <dbReference type="ChEBI" id="CHEBI:29033"/>
        <note>for iron-dependent acireductone dioxygenase activity</note>
    </ligand>
</feature>
<dbReference type="UniPathway" id="UPA00904">
    <property type="reaction ID" value="UER00878"/>
</dbReference>
<evidence type="ECO:0000256" key="7">
    <source>
        <dbReference type="ARBA" id="ARBA00023002"/>
    </source>
</evidence>
<dbReference type="KEGG" id="tdl:TDEL_0H03380"/>
<dbReference type="HAMAP" id="MF_03154">
    <property type="entry name" value="Salvage_MtnD_euk"/>
    <property type="match status" value="1"/>
</dbReference>
<reference evidence="13 14" key="1">
    <citation type="journal article" date="2011" name="Proc. Natl. Acad. Sci. U.S.A.">
        <title>Evolutionary erosion of yeast sex chromosomes by mating-type switching accidents.</title>
        <authorList>
            <person name="Gordon J.L."/>
            <person name="Armisen D."/>
            <person name="Proux-Wera E."/>
            <person name="Oheigeartaigh S.S."/>
            <person name="Byrne K.P."/>
            <person name="Wolfe K.H."/>
        </authorList>
    </citation>
    <scope>NUCLEOTIDE SEQUENCE [LARGE SCALE GENOMIC DNA]</scope>
    <source>
        <strain evidence="14">ATCC 10662 / CBS 1146 / NBRC 0425 / NCYC 2629 / NRRL Y-866</strain>
    </source>
</reference>
<evidence type="ECO:0000256" key="11">
    <source>
        <dbReference type="HAMAP-Rule" id="MF_03154"/>
    </source>
</evidence>
<dbReference type="GO" id="GO:0010308">
    <property type="term" value="F:acireductone dioxygenase (Ni2+-requiring) activity"/>
    <property type="evidence" value="ECO:0007669"/>
    <property type="project" value="UniProtKB-UniRule"/>
</dbReference>
<dbReference type="GO" id="GO:0005506">
    <property type="term" value="F:iron ion binding"/>
    <property type="evidence" value="ECO:0007669"/>
    <property type="project" value="UniProtKB-UniRule"/>
</dbReference>
<dbReference type="InterPro" id="IPR027496">
    <property type="entry name" value="ARD_euk"/>
</dbReference>
<dbReference type="Proteomes" id="UP000005627">
    <property type="component" value="Chromosome 8"/>
</dbReference>
<keyword evidence="2 11" id="KW-0963">Cytoplasm</keyword>
<feature type="binding site" evidence="11">
    <location>
        <position position="85"/>
    </location>
    <ligand>
        <name>Fe(2+)</name>
        <dbReference type="ChEBI" id="CHEBI:29033"/>
        <note>for iron-dependent acireductone dioxygenase activity</note>
    </ligand>
</feature>
<feature type="region of interest" description="Disordered" evidence="12">
    <location>
        <begin position="1"/>
        <end position="21"/>
    </location>
</feature>
<protein>
    <recommendedName>
        <fullName evidence="11">Acireductone dioxygenase</fullName>
    </recommendedName>
    <alternativeName>
        <fullName evidence="11">Acireductone dioxygenase (Fe(2+)-requiring)</fullName>
        <shortName evidence="11">ARD'</shortName>
        <shortName evidence="11">Fe-ARD</shortName>
        <ecNumber evidence="11">1.13.11.54</ecNumber>
    </alternativeName>
    <alternativeName>
        <fullName evidence="11">Acireductone dioxygenase (Ni(2+)-requiring)</fullName>
        <shortName evidence="11">ARD</shortName>
        <shortName evidence="11">Ni-ARD</shortName>
        <ecNumber evidence="11">1.13.11.53</ecNumber>
    </alternativeName>
</protein>
<dbReference type="GO" id="GO:0010309">
    <property type="term" value="F:acireductone dioxygenase [iron(II)-requiring] activity"/>
    <property type="evidence" value="ECO:0007669"/>
    <property type="project" value="UniProtKB-UniRule"/>
</dbReference>
<comment type="pathway">
    <text evidence="11">Amino-acid biosynthesis; L-methionine biosynthesis via salvage pathway; L-methionine from S-methyl-5-thio-alpha-D-ribose 1-phosphate: step 5/6.</text>
</comment>
<evidence type="ECO:0000256" key="9">
    <source>
        <dbReference type="ARBA" id="ARBA00023167"/>
    </source>
</evidence>
<dbReference type="EC" id="1.13.11.54" evidence="11"/>
<dbReference type="InParanoid" id="G9A003"/>
<feature type="binding site" evidence="11">
    <location>
        <position position="91"/>
    </location>
    <ligand>
        <name>Ni(2+)</name>
        <dbReference type="ChEBI" id="CHEBI:49786"/>
        <note>for nickel-dependent acireductone dioxygenase activity</note>
    </ligand>
</feature>
<dbReference type="PANTHER" id="PTHR23418:SF0">
    <property type="entry name" value="ACIREDUCTONE DIOXYGENASE"/>
    <property type="match status" value="1"/>
</dbReference>
<dbReference type="InterPro" id="IPR014710">
    <property type="entry name" value="RmlC-like_jellyroll"/>
</dbReference>
<evidence type="ECO:0000256" key="5">
    <source>
        <dbReference type="ARBA" id="ARBA00022723"/>
    </source>
</evidence>
<keyword evidence="3 11" id="KW-0533">Nickel</keyword>
<feature type="binding site" evidence="11">
    <location>
        <position position="85"/>
    </location>
    <ligand>
        <name>Ni(2+)</name>
        <dbReference type="ChEBI" id="CHEBI:49786"/>
        <note>for nickel-dependent acireductone dioxygenase activity</note>
    </ligand>
</feature>
<evidence type="ECO:0000256" key="4">
    <source>
        <dbReference type="ARBA" id="ARBA00022605"/>
    </source>
</evidence>
<dbReference type="GO" id="GO:0016151">
    <property type="term" value="F:nickel cation binding"/>
    <property type="evidence" value="ECO:0007669"/>
    <property type="project" value="UniProtKB-UniRule"/>
</dbReference>
<dbReference type="EMBL" id="HE616749">
    <property type="protein sequence ID" value="CCE94197.1"/>
    <property type="molecule type" value="Genomic_DNA"/>
</dbReference>
<dbReference type="GO" id="GO:0019509">
    <property type="term" value="P:L-methionine salvage from methylthioadenosine"/>
    <property type="evidence" value="ECO:0007669"/>
    <property type="project" value="UniProtKB-UniRule"/>
</dbReference>
<evidence type="ECO:0000256" key="1">
    <source>
        <dbReference type="ARBA" id="ARBA00000428"/>
    </source>
</evidence>
<keyword evidence="14" id="KW-1185">Reference proteome</keyword>
<dbReference type="GO" id="GO:0005737">
    <property type="term" value="C:cytoplasm"/>
    <property type="evidence" value="ECO:0007669"/>
    <property type="project" value="UniProtKB-SubCell"/>
</dbReference>
<sequence length="177" mass="20695">MVEAYIHDGNDSVDLREPHNSGTPVSLEELSKLGVFYRYLDTQEDVDNLAKERNYKNRDIVNISPASFPDEETLKAKLDIFYKEHLHEDEEIRYCLDGEGYFDVRNILSSDWIRIRFERNDLLIVPAGIFHRFTLTSSNYVKALRLFQDEPKWLAINKPEADLNPTHLKYVESVNSD</sequence>
<dbReference type="InterPro" id="IPR004313">
    <property type="entry name" value="ARD"/>
</dbReference>
<feature type="compositionally biased region" description="Basic and acidic residues" evidence="12">
    <location>
        <begin position="1"/>
        <end position="19"/>
    </location>
</feature>
<gene>
    <name evidence="13" type="primary">TDEL0H03380</name>
    <name evidence="11" type="synonym">ADI1</name>
    <name evidence="13" type="ORF">TDEL_0H03380</name>
</gene>
<dbReference type="SUPFAM" id="SSF51182">
    <property type="entry name" value="RmlC-like cupins"/>
    <property type="match status" value="1"/>
</dbReference>
<evidence type="ECO:0000256" key="6">
    <source>
        <dbReference type="ARBA" id="ARBA00022964"/>
    </source>
</evidence>
<feature type="binding site" evidence="11">
    <location>
        <position position="131"/>
    </location>
    <ligand>
        <name>Ni(2+)</name>
        <dbReference type="ChEBI" id="CHEBI:49786"/>
        <note>for nickel-dependent acireductone dioxygenase activity</note>
    </ligand>
</feature>
<comment type="similarity">
    <text evidence="11">Belongs to the acireductone dioxygenase (ARD) family.</text>
</comment>
<keyword evidence="8 11" id="KW-0408">Iron</keyword>
<feature type="binding site" evidence="11">
    <location>
        <position position="91"/>
    </location>
    <ligand>
        <name>Fe(2+)</name>
        <dbReference type="ChEBI" id="CHEBI:29033"/>
        <note>for iron-dependent acireductone dioxygenase activity</note>
    </ligand>
</feature>
<evidence type="ECO:0000256" key="10">
    <source>
        <dbReference type="ARBA" id="ARBA00023242"/>
    </source>
</evidence>
<keyword evidence="6 11" id="KW-0223">Dioxygenase</keyword>
<dbReference type="EC" id="1.13.11.53" evidence="11"/>
<evidence type="ECO:0000313" key="13">
    <source>
        <dbReference type="EMBL" id="CCE94197.1"/>
    </source>
</evidence>
<evidence type="ECO:0000256" key="3">
    <source>
        <dbReference type="ARBA" id="ARBA00022596"/>
    </source>
</evidence>
<dbReference type="Gene3D" id="2.60.120.10">
    <property type="entry name" value="Jelly Rolls"/>
    <property type="match status" value="1"/>
</dbReference>
<comment type="catalytic activity">
    <reaction evidence="1 11">
        <text>1,2-dihydroxy-5-(methylsulfanyl)pent-1-en-3-one + O2 = 4-methylsulfanyl-2-oxobutanoate + formate + 2 H(+)</text>
        <dbReference type="Rhea" id="RHEA:24504"/>
        <dbReference type="ChEBI" id="CHEBI:15378"/>
        <dbReference type="ChEBI" id="CHEBI:15379"/>
        <dbReference type="ChEBI" id="CHEBI:15740"/>
        <dbReference type="ChEBI" id="CHEBI:16723"/>
        <dbReference type="ChEBI" id="CHEBI:49252"/>
        <dbReference type="EC" id="1.13.11.54"/>
    </reaction>
</comment>
<dbReference type="GO" id="GO:0005634">
    <property type="term" value="C:nucleus"/>
    <property type="evidence" value="ECO:0007669"/>
    <property type="project" value="UniProtKB-SubCell"/>
</dbReference>
<keyword evidence="7 11" id="KW-0560">Oxidoreductase</keyword>
<keyword evidence="9 11" id="KW-0486">Methionine biosynthesis</keyword>
<evidence type="ECO:0000256" key="8">
    <source>
        <dbReference type="ARBA" id="ARBA00023004"/>
    </source>
</evidence>
<evidence type="ECO:0000313" key="14">
    <source>
        <dbReference type="Proteomes" id="UP000005627"/>
    </source>
</evidence>
<dbReference type="STRING" id="1076872.G9A003"/>
<dbReference type="CDD" id="cd02232">
    <property type="entry name" value="cupin_ARD"/>
    <property type="match status" value="1"/>
</dbReference>
<evidence type="ECO:0000256" key="12">
    <source>
        <dbReference type="SAM" id="MobiDB-lite"/>
    </source>
</evidence>
<keyword evidence="5 11" id="KW-0479">Metal-binding</keyword>
<organism evidence="13 14">
    <name type="scientific">Torulaspora delbrueckii</name>
    <name type="common">Yeast</name>
    <name type="synonym">Candida colliculosa</name>
    <dbReference type="NCBI Taxonomy" id="4950"/>
    <lineage>
        <taxon>Eukaryota</taxon>
        <taxon>Fungi</taxon>
        <taxon>Dikarya</taxon>
        <taxon>Ascomycota</taxon>
        <taxon>Saccharomycotina</taxon>
        <taxon>Saccharomycetes</taxon>
        <taxon>Saccharomycetales</taxon>
        <taxon>Saccharomycetaceae</taxon>
        <taxon>Torulaspora</taxon>
    </lineage>
</organism>
<dbReference type="eggNOG" id="KOG2107">
    <property type="taxonomic scope" value="Eukaryota"/>
</dbReference>
<dbReference type="PANTHER" id="PTHR23418">
    <property type="entry name" value="ACIREDUCTONE DIOXYGENASE"/>
    <property type="match status" value="1"/>
</dbReference>
<keyword evidence="4 11" id="KW-0028">Amino-acid biosynthesis</keyword>
<dbReference type="RefSeq" id="XP_003683408.1">
    <property type="nucleotide sequence ID" value="XM_003683360.1"/>
</dbReference>
<name>G9A003_TORDE</name>
<dbReference type="FunCoup" id="G9A003">
    <property type="interactions" value="307"/>
</dbReference>
<keyword evidence="10 11" id="KW-0539">Nucleus</keyword>
<dbReference type="OrthoDB" id="1867259at2759"/>
<dbReference type="HOGENOM" id="CLU_090154_1_1_1"/>